<evidence type="ECO:0000256" key="1">
    <source>
        <dbReference type="SAM" id="MobiDB-lite"/>
    </source>
</evidence>
<gene>
    <name evidence="2" type="ORF">Aory05_001121900</name>
</gene>
<dbReference type="EMBL" id="BSYB01000063">
    <property type="protein sequence ID" value="GMG52887.1"/>
    <property type="molecule type" value="Genomic_DNA"/>
</dbReference>
<feature type="region of interest" description="Disordered" evidence="1">
    <location>
        <begin position="62"/>
        <end position="82"/>
    </location>
</feature>
<keyword evidence="3" id="KW-1185">Reference proteome</keyword>
<evidence type="ECO:0000313" key="3">
    <source>
        <dbReference type="Proteomes" id="UP001165189"/>
    </source>
</evidence>
<reference evidence="2" key="1">
    <citation type="submission" date="2023-04" db="EMBL/GenBank/DDBJ databases">
        <title>Aspergillus oryzae var. brunneus NBRC 4377.</title>
        <authorList>
            <person name="Ichikawa N."/>
            <person name="Sato H."/>
            <person name="Tonouchi N."/>
        </authorList>
    </citation>
    <scope>NUCLEOTIDE SEQUENCE</scope>
    <source>
        <strain evidence="2">NBRC 4377</strain>
    </source>
</reference>
<comment type="caution">
    <text evidence="2">The sequence shown here is derived from an EMBL/GenBank/DDBJ whole genome shotgun (WGS) entry which is preliminary data.</text>
</comment>
<dbReference type="Proteomes" id="UP001165189">
    <property type="component" value="Unassembled WGS sequence"/>
</dbReference>
<accession>A0ABQ6LB89</accession>
<protein>
    <submittedName>
        <fullName evidence="2">Unnamed protein product</fullName>
    </submittedName>
</protein>
<evidence type="ECO:0000313" key="2">
    <source>
        <dbReference type="EMBL" id="GMG52887.1"/>
    </source>
</evidence>
<feature type="region of interest" description="Disordered" evidence="1">
    <location>
        <begin position="1"/>
        <end position="33"/>
    </location>
</feature>
<organism evidence="2 3">
    <name type="scientific">Aspergillus oryzae var. brunneus</name>
    <dbReference type="NCBI Taxonomy" id="332754"/>
    <lineage>
        <taxon>Eukaryota</taxon>
        <taxon>Fungi</taxon>
        <taxon>Dikarya</taxon>
        <taxon>Ascomycota</taxon>
        <taxon>Pezizomycotina</taxon>
        <taxon>Eurotiomycetes</taxon>
        <taxon>Eurotiomycetidae</taxon>
        <taxon>Eurotiales</taxon>
        <taxon>Aspergillaceae</taxon>
        <taxon>Aspergillus</taxon>
        <taxon>Aspergillus subgen. Circumdati</taxon>
    </lineage>
</organism>
<sequence length="153" mass="17724">MDHDDDLTDMVFTPPLSTRSGGRKRRASQTPQETLRQFWNQFNSKFPGRVYTVLPDNPYARTKAERAPKGVIQGQDAGKSYEEARKECRRAVDRIVKECERLNQKYTDPHFDIEVDLKSGKRNCLDTLEEENMEMRPRGVKRVTVSYAVAVEK</sequence>
<proteinExistence type="predicted"/>
<name>A0ABQ6LB89_ASPOZ</name>